<evidence type="ECO:0000256" key="2">
    <source>
        <dbReference type="ARBA" id="ARBA00023444"/>
    </source>
</evidence>
<evidence type="ECO:0000256" key="1">
    <source>
        <dbReference type="ARBA" id="ARBA00023239"/>
    </source>
</evidence>
<evidence type="ECO:0000313" key="8">
    <source>
        <dbReference type="EMBL" id="CAI8021192.1"/>
    </source>
</evidence>
<dbReference type="Pfam" id="PF22451">
    <property type="entry name" value="NirdL-like_HTH"/>
    <property type="match status" value="2"/>
</dbReference>
<dbReference type="Pfam" id="PF17805">
    <property type="entry name" value="AsnC_trans_reg2"/>
    <property type="match status" value="2"/>
</dbReference>
<comment type="catalytic activity">
    <reaction evidence="5">
        <text>siroheme + 2 H(+) = 12,18-didecarboxysiroheme + 2 CO2</text>
        <dbReference type="Rhea" id="RHEA:19093"/>
        <dbReference type="ChEBI" id="CHEBI:15378"/>
        <dbReference type="ChEBI" id="CHEBI:16526"/>
        <dbReference type="ChEBI" id="CHEBI:60052"/>
        <dbReference type="ChEBI" id="CHEBI:140497"/>
        <dbReference type="EC" id="4.1.1.111"/>
    </reaction>
</comment>
<feature type="domain" description="Siroheme decarboxylase AsnC-like ligand binding" evidence="6">
    <location>
        <begin position="61"/>
        <end position="142"/>
    </location>
</feature>
<keyword evidence="9" id="KW-1185">Reference proteome</keyword>
<name>A0AA35WP59_GEOBA</name>
<dbReference type="InterPro" id="IPR036388">
    <property type="entry name" value="WH-like_DNA-bd_sf"/>
</dbReference>
<protein>
    <recommendedName>
        <fullName evidence="4">siroheme decarboxylase</fullName>
        <ecNumber evidence="4">4.1.1.111</ecNumber>
    </recommendedName>
</protein>
<dbReference type="Gene3D" id="3.30.70.3460">
    <property type="match status" value="2"/>
</dbReference>
<proteinExistence type="inferred from homology"/>
<evidence type="ECO:0000259" key="7">
    <source>
        <dbReference type="Pfam" id="PF22451"/>
    </source>
</evidence>
<comment type="pathway">
    <text evidence="2">Porphyrin-containing compound metabolism.</text>
</comment>
<dbReference type="EC" id="4.1.1.111" evidence="4"/>
<accession>A0AA35WP59</accession>
<evidence type="ECO:0000313" key="9">
    <source>
        <dbReference type="Proteomes" id="UP001174909"/>
    </source>
</evidence>
<reference evidence="8" key="1">
    <citation type="submission" date="2023-03" db="EMBL/GenBank/DDBJ databases">
        <authorList>
            <person name="Steffen K."/>
            <person name="Cardenas P."/>
        </authorList>
    </citation>
    <scope>NUCLEOTIDE SEQUENCE</scope>
</reference>
<dbReference type="Gene3D" id="1.10.10.10">
    <property type="entry name" value="Winged helix-like DNA-binding domain superfamily/Winged helix DNA-binding domain"/>
    <property type="match status" value="1"/>
</dbReference>
<keyword evidence="1" id="KW-0456">Lyase</keyword>
<dbReference type="GO" id="GO:0016829">
    <property type="term" value="F:lyase activity"/>
    <property type="evidence" value="ECO:0007669"/>
    <property type="project" value="UniProtKB-KW"/>
</dbReference>
<dbReference type="PANTHER" id="PTHR43413:SF1">
    <property type="entry name" value="SIROHEME DECARBOXYLASE NIRL SUBUNIT"/>
    <property type="match status" value="1"/>
</dbReference>
<dbReference type="EMBL" id="CASHTH010001874">
    <property type="protein sequence ID" value="CAI8021192.1"/>
    <property type="molecule type" value="Genomic_DNA"/>
</dbReference>
<evidence type="ECO:0000259" key="6">
    <source>
        <dbReference type="Pfam" id="PF17805"/>
    </source>
</evidence>
<feature type="domain" description="Siroheme decarboxylase AsnC-like ligand binding" evidence="6">
    <location>
        <begin position="240"/>
        <end position="324"/>
    </location>
</feature>
<dbReference type="AlphaFoldDB" id="A0AA35WP59"/>
<organism evidence="8 9">
    <name type="scientific">Geodia barretti</name>
    <name type="common">Barrett's horny sponge</name>
    <dbReference type="NCBI Taxonomy" id="519541"/>
    <lineage>
        <taxon>Eukaryota</taxon>
        <taxon>Metazoa</taxon>
        <taxon>Porifera</taxon>
        <taxon>Demospongiae</taxon>
        <taxon>Heteroscleromorpha</taxon>
        <taxon>Tetractinellida</taxon>
        <taxon>Astrophorina</taxon>
        <taxon>Geodiidae</taxon>
        <taxon>Geodia</taxon>
    </lineage>
</organism>
<dbReference type="InterPro" id="IPR040523">
    <property type="entry name" value="AsnC_trans_reg2"/>
</dbReference>
<dbReference type="InterPro" id="IPR036390">
    <property type="entry name" value="WH_DNA-bd_sf"/>
</dbReference>
<dbReference type="SMART" id="SM00344">
    <property type="entry name" value="HTH_ASNC"/>
    <property type="match status" value="1"/>
</dbReference>
<dbReference type="Proteomes" id="UP001174909">
    <property type="component" value="Unassembled WGS sequence"/>
</dbReference>
<dbReference type="InterPro" id="IPR019888">
    <property type="entry name" value="Tscrpt_reg_AsnC-like"/>
</dbReference>
<feature type="domain" description="Siroheme decarboxylase NirL-like HTH" evidence="7">
    <location>
        <begin position="183"/>
        <end position="229"/>
    </location>
</feature>
<feature type="domain" description="Siroheme decarboxylase NirL-like HTH" evidence="7">
    <location>
        <begin position="5"/>
        <end position="51"/>
    </location>
</feature>
<dbReference type="InterPro" id="IPR053953">
    <property type="entry name" value="NirdL-like_HTH"/>
</dbReference>
<dbReference type="PANTHER" id="PTHR43413">
    <property type="entry name" value="TRANSCRIPTIONAL REGULATOR, ASNC FAMILY"/>
    <property type="match status" value="1"/>
</dbReference>
<gene>
    <name evidence="8" type="ORF">GBAR_LOCUS12609</name>
</gene>
<comment type="caution">
    <text evidence="8">The sequence shown here is derived from an EMBL/GenBank/DDBJ whole genome shotgun (WGS) entry which is preliminary data.</text>
</comment>
<comment type="similarity">
    <text evidence="3">Belongs to the Ahb/Nir family.</text>
</comment>
<dbReference type="SUPFAM" id="SSF46785">
    <property type="entry name" value="Winged helix' DNA-binding domain"/>
    <property type="match status" value="1"/>
</dbReference>
<dbReference type="InterPro" id="IPR050684">
    <property type="entry name" value="HTH-Siroheme_Decarb"/>
</dbReference>
<sequence>MDLIDRKLLNLIQSKFPMVDRPYIELAEELEIGEAEVISRLEDLKRQNVVRQISAIFDTRRLGYKTTLVAIAYEPEELNAGALFINRHPGVSHNYAREGSYYNLWFTLAVPPDGDLQSTVDWMAQETGALNYRVMPTIRFFKIGVNFDMVQQRSAAHNYNPDNIGEGTPAPDWNQAQPVSEYDKTVIRELQEDLPLIPRPFDDMSERLGIDNARLFALADEYQERKIMRRFSAVLHHRRSGFRANAMVVWQVPPERAEEVGMTMAQHSAVTHCYERPTFPDWPYSHFSMIHATTQEECEEIAKEISESTQVTDNLLLYSTREYKKTRVRYFVEDNEEFWENEPELEEVVQD</sequence>
<evidence type="ECO:0000256" key="5">
    <source>
        <dbReference type="ARBA" id="ARBA00048470"/>
    </source>
</evidence>
<evidence type="ECO:0000256" key="4">
    <source>
        <dbReference type="ARBA" id="ARBA00023471"/>
    </source>
</evidence>
<evidence type="ECO:0000256" key="3">
    <source>
        <dbReference type="ARBA" id="ARBA00023457"/>
    </source>
</evidence>